<dbReference type="InterPro" id="IPR028994">
    <property type="entry name" value="Integrin_alpha_N"/>
</dbReference>
<proteinExistence type="predicted"/>
<dbReference type="RefSeq" id="WP_323447932.1">
    <property type="nucleotide sequence ID" value="NZ_BSBI01000006.1"/>
</dbReference>
<name>A0ABQ5P087_9ACTN</name>
<dbReference type="InterPro" id="IPR013517">
    <property type="entry name" value="FG-GAP"/>
</dbReference>
<dbReference type="Gene3D" id="2.130.10.130">
    <property type="entry name" value="Integrin alpha, N-terminal"/>
    <property type="match status" value="1"/>
</dbReference>
<organism evidence="3 4">
    <name type="scientific">Streptomyces yaizuensis</name>
    <dbReference type="NCBI Taxonomy" id="2989713"/>
    <lineage>
        <taxon>Bacteria</taxon>
        <taxon>Bacillati</taxon>
        <taxon>Actinomycetota</taxon>
        <taxon>Actinomycetes</taxon>
        <taxon>Kitasatosporales</taxon>
        <taxon>Streptomycetaceae</taxon>
        <taxon>Streptomyces</taxon>
    </lineage>
</organism>
<accession>A0ABQ5P087</accession>
<evidence type="ECO:0000313" key="4">
    <source>
        <dbReference type="Proteomes" id="UP001291653"/>
    </source>
</evidence>
<dbReference type="PANTHER" id="PTHR44103">
    <property type="entry name" value="PROPROTEIN CONVERTASE P"/>
    <property type="match status" value="1"/>
</dbReference>
<dbReference type="Proteomes" id="UP001291653">
    <property type="component" value="Unassembled WGS sequence"/>
</dbReference>
<sequence length="734" mass="74724">MSRALGLSLAPVLVLGAVAGAAPGAVAASAGGSGSAGVGGSAGVSGVAGPWGPPAALTGGSDGVGVAELVTASDGTVVAVWHQRITGTYDLQIRAAVRPANSSVWGASTLVDTMDLRGGWQDVRLLPAPDGSVALTWLRTGDVRTVRTSVLAPGASAWSPPVDIVSGAGVAEPVMAIGAGGRAVLVWSRFVGRATEIFVHERGSASGGWSAPVRLDDTPAEILEGGSQILFGADGSTTVLWSEGGPQANRIVAVEKAAGAGTWSAPRALSAPATVPHGARAASGPDGTAVLTWTTTPDISGGESTLRVAVRPAGSSQWGPVETVGPADSAVRTEPLVAANGEITLVWGDSGESGFGVRTTTRSPAGVWSPVRTLSTRPVPDTSEQLDAAIGPDGTVHAGWVQESEPGGPPGRAFRYAARVDGVWTAPTVLSRKPSAVAIGQVTGGPQGRTTAVWHESTGDFTGQLWSAGTGLPGRKPPVRPAAHRDHVGDDGYVDLFSRTAKGELTVHRGTASGTFSAKVKGGVWPTTSTLLPFDDLNGDGANEVLVRDASGTLRAYRPARGAVVTPKSPSVRIGSGWGAFDSFATGDLTNDGRMDLLAREKKTGALRLYEADGKGAFAPARRVSTGWKGLTLVGAGELNGDKRDDLLARDAAGVLWRYEGTGNGTFRAKVRIGAGWGGFTSIVGVGDLTGDGRDDLVARDAAGVLWRYDGTGKGGFRAKVRIGTGWKGYTGLF</sequence>
<evidence type="ECO:0000256" key="1">
    <source>
        <dbReference type="ARBA" id="ARBA00022729"/>
    </source>
</evidence>
<protein>
    <submittedName>
        <fullName evidence="3">FG-GAP-like repeat-containing protein</fullName>
    </submittedName>
</protein>
<keyword evidence="4" id="KW-1185">Reference proteome</keyword>
<evidence type="ECO:0000313" key="3">
    <source>
        <dbReference type="EMBL" id="GLF95885.1"/>
    </source>
</evidence>
<gene>
    <name evidence="3" type="ORF">SYYSPA8_16330</name>
</gene>
<feature type="signal peptide" evidence="2">
    <location>
        <begin position="1"/>
        <end position="27"/>
    </location>
</feature>
<keyword evidence="1 2" id="KW-0732">Signal</keyword>
<feature type="chain" id="PRO_5045040940" evidence="2">
    <location>
        <begin position="28"/>
        <end position="734"/>
    </location>
</feature>
<dbReference type="Pfam" id="PF13517">
    <property type="entry name" value="FG-GAP_3"/>
    <property type="match status" value="2"/>
</dbReference>
<reference evidence="3 4" key="1">
    <citation type="submission" date="2022-10" db="EMBL/GenBank/DDBJ databases">
        <title>Draft genome sequence of Streptomyces sp. YSPA8.</title>
        <authorList>
            <person name="Moriuchi R."/>
            <person name="Dohra H."/>
            <person name="Yamamura H."/>
            <person name="Kodani S."/>
        </authorList>
    </citation>
    <scope>NUCLEOTIDE SEQUENCE [LARGE SCALE GENOMIC DNA]</scope>
    <source>
        <strain evidence="3 4">YSPA8</strain>
    </source>
</reference>
<dbReference type="SUPFAM" id="SSF69318">
    <property type="entry name" value="Integrin alpha N-terminal domain"/>
    <property type="match status" value="1"/>
</dbReference>
<comment type="caution">
    <text evidence="3">The sequence shown here is derived from an EMBL/GenBank/DDBJ whole genome shotgun (WGS) entry which is preliminary data.</text>
</comment>
<evidence type="ECO:0000256" key="2">
    <source>
        <dbReference type="SAM" id="SignalP"/>
    </source>
</evidence>
<dbReference type="PANTHER" id="PTHR44103:SF1">
    <property type="entry name" value="PROPROTEIN CONVERTASE P"/>
    <property type="match status" value="1"/>
</dbReference>
<dbReference type="EMBL" id="BSBI01000006">
    <property type="protein sequence ID" value="GLF95885.1"/>
    <property type="molecule type" value="Genomic_DNA"/>
</dbReference>